<organism evidence="6 7">
    <name type="scientific">Butyribacter intestini</name>
    <dbReference type="NCBI Taxonomy" id="1703332"/>
    <lineage>
        <taxon>Bacteria</taxon>
        <taxon>Bacillati</taxon>
        <taxon>Bacillota</taxon>
        <taxon>Clostridia</taxon>
        <taxon>Lachnospirales</taxon>
        <taxon>Lachnospiraceae</taxon>
        <taxon>Butyribacter</taxon>
    </lineage>
</organism>
<dbReference type="InterPro" id="IPR036388">
    <property type="entry name" value="WH-like_DNA-bd_sf"/>
</dbReference>
<dbReference type="PANTHER" id="PTHR30419:SF24">
    <property type="entry name" value="HTH-TYPE TRANSCRIPTIONAL REGULATOR CZCR"/>
    <property type="match status" value="1"/>
</dbReference>
<keyword evidence="2" id="KW-0805">Transcription regulation</keyword>
<dbReference type="GO" id="GO:0003700">
    <property type="term" value="F:DNA-binding transcription factor activity"/>
    <property type="evidence" value="ECO:0007669"/>
    <property type="project" value="InterPro"/>
</dbReference>
<dbReference type="SUPFAM" id="SSF46785">
    <property type="entry name" value="Winged helix' DNA-binding domain"/>
    <property type="match status" value="1"/>
</dbReference>
<dbReference type="RefSeq" id="WP_022015549.1">
    <property type="nucleotide sequence ID" value="NZ_DBGBRS010000064.1"/>
</dbReference>
<proteinExistence type="inferred from homology"/>
<keyword evidence="4" id="KW-0804">Transcription</keyword>
<dbReference type="GO" id="GO:0003677">
    <property type="term" value="F:DNA binding"/>
    <property type="evidence" value="ECO:0007669"/>
    <property type="project" value="UniProtKB-KW"/>
</dbReference>
<comment type="caution">
    <text evidence="6">The sequence shown here is derived from an EMBL/GenBank/DDBJ whole genome shotgun (WGS) entry which is preliminary data.</text>
</comment>
<dbReference type="AlphaFoldDB" id="A0AAW3JU78"/>
<dbReference type="InterPro" id="IPR000847">
    <property type="entry name" value="LysR_HTH_N"/>
</dbReference>
<accession>A0AAW3JU78</accession>
<evidence type="ECO:0000313" key="6">
    <source>
        <dbReference type="EMBL" id="KQC86468.1"/>
    </source>
</evidence>
<dbReference type="PANTHER" id="PTHR30419">
    <property type="entry name" value="HTH-TYPE TRANSCRIPTIONAL REGULATOR YBHD"/>
    <property type="match status" value="1"/>
</dbReference>
<evidence type="ECO:0000256" key="1">
    <source>
        <dbReference type="ARBA" id="ARBA00009437"/>
    </source>
</evidence>
<protein>
    <submittedName>
        <fullName evidence="6">LysR family transcriptional regulator</fullName>
    </submittedName>
</protein>
<dbReference type="CDD" id="cd05466">
    <property type="entry name" value="PBP2_LTTR_substrate"/>
    <property type="match status" value="1"/>
</dbReference>
<dbReference type="Gene3D" id="3.40.190.290">
    <property type="match status" value="1"/>
</dbReference>
<evidence type="ECO:0000256" key="2">
    <source>
        <dbReference type="ARBA" id="ARBA00023015"/>
    </source>
</evidence>
<dbReference type="EMBL" id="LLKB01000001">
    <property type="protein sequence ID" value="KQC86468.1"/>
    <property type="molecule type" value="Genomic_DNA"/>
</dbReference>
<dbReference type="InterPro" id="IPR005119">
    <property type="entry name" value="LysR_subst-bd"/>
</dbReference>
<dbReference type="Pfam" id="PF00126">
    <property type="entry name" value="HTH_1"/>
    <property type="match status" value="1"/>
</dbReference>
<evidence type="ECO:0000313" key="7">
    <source>
        <dbReference type="Proteomes" id="UP000050833"/>
    </source>
</evidence>
<sequence>MEMNIQKYMSFVKTVEYGSFTKASEILNYSQSGISRMIGDLEKEWNMCLLERDHSGVKPTSDGLRLLPFAKKLCDDFDRLQMEADNLNDLSSGIIRIGTFSSVATYWLPNIIMEFKKDYPNIEYELLIGDYDEIESWITDGRVDCGFICLPASPGIETIFLEEDAFLAILPNKHPLLKYDKIPLKDLSKEPFMLLEKDKNTEISEIFKENNITPNTQFTTWDDYAIMSMVEHGLGVSILPELILQKKPFNIVTRPLNVPAKRQIGLALKSSKNASLATKKFIEYLKYR</sequence>
<evidence type="ECO:0000256" key="4">
    <source>
        <dbReference type="ARBA" id="ARBA00023163"/>
    </source>
</evidence>
<reference evidence="6 7" key="1">
    <citation type="submission" date="2015-10" db="EMBL/GenBank/DDBJ databases">
        <title>Butyribacter intestini gen. nov., sp. nov., a butyric acid-producing bacterium of the family Lachnospiraceae isolated from the human faeces.</title>
        <authorList>
            <person name="Zou Y."/>
            <person name="Xue W."/>
            <person name="Luo G."/>
            <person name="Lv M."/>
        </authorList>
    </citation>
    <scope>NUCLEOTIDE SEQUENCE [LARGE SCALE GENOMIC DNA]</scope>
    <source>
        <strain evidence="6 7">TF01-11</strain>
    </source>
</reference>
<evidence type="ECO:0000256" key="3">
    <source>
        <dbReference type="ARBA" id="ARBA00023125"/>
    </source>
</evidence>
<dbReference type="InterPro" id="IPR050950">
    <property type="entry name" value="HTH-type_LysR_regulators"/>
</dbReference>
<keyword evidence="7" id="KW-1185">Reference proteome</keyword>
<dbReference type="Pfam" id="PF03466">
    <property type="entry name" value="LysR_substrate"/>
    <property type="match status" value="1"/>
</dbReference>
<feature type="domain" description="HTH lysR-type" evidence="5">
    <location>
        <begin position="3"/>
        <end position="60"/>
    </location>
</feature>
<dbReference type="SUPFAM" id="SSF53850">
    <property type="entry name" value="Periplasmic binding protein-like II"/>
    <property type="match status" value="1"/>
</dbReference>
<name>A0AAW3JU78_9FIRM</name>
<dbReference type="Proteomes" id="UP000050833">
    <property type="component" value="Unassembled WGS sequence"/>
</dbReference>
<dbReference type="PROSITE" id="PS50931">
    <property type="entry name" value="HTH_LYSR"/>
    <property type="match status" value="1"/>
</dbReference>
<keyword evidence="3" id="KW-0238">DNA-binding</keyword>
<dbReference type="Gene3D" id="1.10.10.10">
    <property type="entry name" value="Winged helix-like DNA-binding domain superfamily/Winged helix DNA-binding domain"/>
    <property type="match status" value="1"/>
</dbReference>
<gene>
    <name evidence="6" type="ORF">APZ18_04590</name>
</gene>
<dbReference type="InterPro" id="IPR036390">
    <property type="entry name" value="WH_DNA-bd_sf"/>
</dbReference>
<dbReference type="GO" id="GO:0005829">
    <property type="term" value="C:cytosol"/>
    <property type="evidence" value="ECO:0007669"/>
    <property type="project" value="TreeGrafter"/>
</dbReference>
<evidence type="ECO:0000259" key="5">
    <source>
        <dbReference type="PROSITE" id="PS50931"/>
    </source>
</evidence>
<comment type="similarity">
    <text evidence="1">Belongs to the LysR transcriptional regulatory family.</text>
</comment>